<dbReference type="EMBL" id="ACOU01000002">
    <property type="protein sequence ID" value="EKX73554.1"/>
    <property type="molecule type" value="Genomic_DNA"/>
</dbReference>
<dbReference type="InterPro" id="IPR007480">
    <property type="entry name" value="DUF529"/>
</dbReference>
<dbReference type="Proteomes" id="UP000031512">
    <property type="component" value="Unassembled WGS sequence"/>
</dbReference>
<dbReference type="Pfam" id="PF04385">
    <property type="entry name" value="FAINT"/>
    <property type="match status" value="1"/>
</dbReference>
<evidence type="ECO:0000256" key="1">
    <source>
        <dbReference type="SAM" id="SignalP"/>
    </source>
</evidence>
<keyword evidence="3" id="KW-1185">Reference proteome</keyword>
<keyword evidence="1" id="KW-0732">Signal</keyword>
<dbReference type="VEuPathDB" id="PiroplasmaDB:BEWA_035900"/>
<reference evidence="2 3" key="1">
    <citation type="journal article" date="2012" name="BMC Genomics">
        <title>Comparative genomic analysis and phylogenetic position of Theileria equi.</title>
        <authorList>
            <person name="Kappmeyer L.S."/>
            <person name="Thiagarajan M."/>
            <person name="Herndon D.R."/>
            <person name="Ramsay J.D."/>
            <person name="Caler E."/>
            <person name="Djikeng A."/>
            <person name="Gillespie J.J."/>
            <person name="Lau A.O."/>
            <person name="Roalson E.H."/>
            <person name="Silva J.C."/>
            <person name="Silva M.G."/>
            <person name="Suarez C.E."/>
            <person name="Ueti M.W."/>
            <person name="Nene V.M."/>
            <person name="Mealey R.H."/>
            <person name="Knowles D.P."/>
            <person name="Brayton K.A."/>
        </authorList>
    </citation>
    <scope>NUCLEOTIDE SEQUENCE [LARGE SCALE GENOMIC DNA]</scope>
    <source>
        <strain evidence="2 3">WA</strain>
    </source>
</reference>
<protein>
    <submittedName>
        <fullName evidence="2">Signal peptide containing protein</fullName>
    </submittedName>
</protein>
<feature type="chain" id="PRO_5003952409" evidence="1">
    <location>
        <begin position="18"/>
        <end position="244"/>
    </location>
</feature>
<dbReference type="GeneID" id="15807958"/>
<comment type="caution">
    <text evidence="2">The sequence shown here is derived from an EMBL/GenBank/DDBJ whole genome shotgun (WGS) entry which is preliminary data.</text>
</comment>
<organism evidence="2 3">
    <name type="scientific">Theileria equi strain WA</name>
    <dbReference type="NCBI Taxonomy" id="1537102"/>
    <lineage>
        <taxon>Eukaryota</taxon>
        <taxon>Sar</taxon>
        <taxon>Alveolata</taxon>
        <taxon>Apicomplexa</taxon>
        <taxon>Aconoidasida</taxon>
        <taxon>Piroplasmida</taxon>
        <taxon>Theileriidae</taxon>
        <taxon>Theileria</taxon>
    </lineage>
</organism>
<sequence>MQMLFTLLLLTSQLSRALIAPVDSGNPESVTLDILSESNSTFKTAKCELDDAPSLMFAPAFGYRLDKIVAGDTLVWECKNNVHVALLNVHLKDGVPQSAFLLLEPESGEHSSKNLVLKEATGGSYAGAKWEEANQKEFGDAVRKVRKTPHSVQSFTLDIGKNDNRWASLELQNMRTLAFIPHSGFHATKVCRGEYSFWEGKPGERCISAFLVDNRELHLILKYNQEKEWTLTFTYNSGTWISDQ</sequence>
<dbReference type="RefSeq" id="XP_004833006.1">
    <property type="nucleotide sequence ID" value="XM_004832949.1"/>
</dbReference>
<feature type="signal peptide" evidence="1">
    <location>
        <begin position="1"/>
        <end position="17"/>
    </location>
</feature>
<gene>
    <name evidence="2" type="ORF">BEWA_035900</name>
</gene>
<dbReference type="AlphaFoldDB" id="L1LE42"/>
<evidence type="ECO:0000313" key="3">
    <source>
        <dbReference type="Proteomes" id="UP000031512"/>
    </source>
</evidence>
<name>L1LE42_THEEQ</name>
<dbReference type="KEGG" id="beq:BEWA_035900"/>
<accession>L1LE42</accession>
<evidence type="ECO:0000313" key="2">
    <source>
        <dbReference type="EMBL" id="EKX73554.1"/>
    </source>
</evidence>
<proteinExistence type="predicted"/>